<evidence type="ECO:0000313" key="2">
    <source>
        <dbReference type="EMBL" id="CAI3979964.1"/>
    </source>
</evidence>
<dbReference type="AlphaFoldDB" id="A0A9P1BUY7"/>
<dbReference type="EMBL" id="CAMXCT010000527">
    <property type="protein sequence ID" value="CAI3979964.1"/>
    <property type="molecule type" value="Genomic_DNA"/>
</dbReference>
<evidence type="ECO:0000313" key="4">
    <source>
        <dbReference type="EMBL" id="CAL4767276.1"/>
    </source>
</evidence>
<dbReference type="Gene3D" id="2.30.42.10">
    <property type="match status" value="1"/>
</dbReference>
<sequence length="122" mass="13473">MGTCCSKDESDKLEAIETKDSVPTAPETVVVEDSGPQPREGEFAIVLDKTNGERLGMDVDHEDGRTLAVDAITGGLIQKWNEEHPDKALRPKDRIVEVNGFSCKKFSFAKLRRVALEQTLTD</sequence>
<evidence type="ECO:0000313" key="5">
    <source>
        <dbReference type="Proteomes" id="UP001152797"/>
    </source>
</evidence>
<reference evidence="2" key="1">
    <citation type="submission" date="2022-10" db="EMBL/GenBank/DDBJ databases">
        <authorList>
            <person name="Chen Y."/>
            <person name="Dougan E. K."/>
            <person name="Chan C."/>
            <person name="Rhodes N."/>
            <person name="Thang M."/>
        </authorList>
    </citation>
    <scope>NUCLEOTIDE SEQUENCE</scope>
</reference>
<dbReference type="SUPFAM" id="SSF50156">
    <property type="entry name" value="PDZ domain-like"/>
    <property type="match status" value="1"/>
</dbReference>
<feature type="region of interest" description="Disordered" evidence="1">
    <location>
        <begin position="1"/>
        <end position="37"/>
    </location>
</feature>
<evidence type="ECO:0000256" key="1">
    <source>
        <dbReference type="SAM" id="MobiDB-lite"/>
    </source>
</evidence>
<name>A0A9P1BUY7_9DINO</name>
<dbReference type="EMBL" id="CAMXCT030000527">
    <property type="protein sequence ID" value="CAL4767276.1"/>
    <property type="molecule type" value="Genomic_DNA"/>
</dbReference>
<reference evidence="3" key="2">
    <citation type="submission" date="2024-04" db="EMBL/GenBank/DDBJ databases">
        <authorList>
            <person name="Chen Y."/>
            <person name="Shah S."/>
            <person name="Dougan E. K."/>
            <person name="Thang M."/>
            <person name="Chan C."/>
        </authorList>
    </citation>
    <scope>NUCLEOTIDE SEQUENCE [LARGE SCALE GENOMIC DNA]</scope>
</reference>
<accession>A0A9P1BUY7</accession>
<proteinExistence type="predicted"/>
<dbReference type="InterPro" id="IPR036034">
    <property type="entry name" value="PDZ_sf"/>
</dbReference>
<protein>
    <submittedName>
        <fullName evidence="4">NADPH:quinone oxidoreductase 1</fullName>
    </submittedName>
</protein>
<dbReference type="Proteomes" id="UP001152797">
    <property type="component" value="Unassembled WGS sequence"/>
</dbReference>
<dbReference type="OrthoDB" id="413763at2759"/>
<gene>
    <name evidence="2" type="ORF">C1SCF055_LOCUS7881</name>
</gene>
<comment type="caution">
    <text evidence="2">The sequence shown here is derived from an EMBL/GenBank/DDBJ whole genome shotgun (WGS) entry which is preliminary data.</text>
</comment>
<feature type="compositionally biased region" description="Basic and acidic residues" evidence="1">
    <location>
        <begin position="1"/>
        <end position="20"/>
    </location>
</feature>
<organism evidence="2">
    <name type="scientific">Cladocopium goreaui</name>
    <dbReference type="NCBI Taxonomy" id="2562237"/>
    <lineage>
        <taxon>Eukaryota</taxon>
        <taxon>Sar</taxon>
        <taxon>Alveolata</taxon>
        <taxon>Dinophyceae</taxon>
        <taxon>Suessiales</taxon>
        <taxon>Symbiodiniaceae</taxon>
        <taxon>Cladocopium</taxon>
    </lineage>
</organism>
<keyword evidence="5" id="KW-1185">Reference proteome</keyword>
<evidence type="ECO:0000313" key="3">
    <source>
        <dbReference type="EMBL" id="CAL1133339.1"/>
    </source>
</evidence>
<dbReference type="EMBL" id="CAMXCT020000527">
    <property type="protein sequence ID" value="CAL1133339.1"/>
    <property type="molecule type" value="Genomic_DNA"/>
</dbReference>